<protein>
    <submittedName>
        <fullName evidence="1 3">Uncharacterized protein</fullName>
    </submittedName>
</protein>
<evidence type="ECO:0000313" key="4">
    <source>
        <dbReference type="WormBase" id="SRAE_1000040200"/>
    </source>
</evidence>
<gene>
    <name evidence="1 3 4" type="ORF">SRAE_1000040200</name>
</gene>
<dbReference type="Proteomes" id="UP000035682">
    <property type="component" value="Unplaced"/>
</dbReference>
<dbReference type="RefSeq" id="XP_024501330.1">
    <property type="nucleotide sequence ID" value="XM_024647231.1"/>
</dbReference>
<evidence type="ECO:0000313" key="2">
    <source>
        <dbReference type="Proteomes" id="UP000035682"/>
    </source>
</evidence>
<proteinExistence type="predicted"/>
<dbReference type="WormBase" id="SRAE_1000040200">
    <property type="protein sequence ID" value="SRP05688"/>
    <property type="gene ID" value="WBGene00256998"/>
</dbReference>
<dbReference type="WBParaSite" id="SRAE_1000040200.1">
    <property type="protein sequence ID" value="SRAE_1000040200.1"/>
    <property type="gene ID" value="WBGene00256998"/>
</dbReference>
<dbReference type="CTD" id="36374493"/>
<keyword evidence="2" id="KW-1185">Reference proteome</keyword>
<reference evidence="1 2" key="1">
    <citation type="submission" date="2014-09" db="EMBL/GenBank/DDBJ databases">
        <authorList>
            <person name="Martin A.A."/>
        </authorList>
    </citation>
    <scope>NUCLEOTIDE SEQUENCE</scope>
    <source>
        <strain evidence="2">ED321</strain>
        <strain evidence="1">ED321 Heterogonic</strain>
    </source>
</reference>
<dbReference type="GeneID" id="36374493"/>
<accession>A0A090MUB5</accession>
<evidence type="ECO:0000313" key="3">
    <source>
        <dbReference type="WBParaSite" id="SRAE_1000040200.1"/>
    </source>
</evidence>
<dbReference type="EMBL" id="LN609528">
    <property type="protein sequence ID" value="CEF62128.1"/>
    <property type="molecule type" value="Genomic_DNA"/>
</dbReference>
<sequence>MMNDKDDLQSLDKIKLIELEVASVKVNDTQERIEVKYIVDPRSRIMTSNCFLPEPINIHFNTIEDYENFLKLFDFSTLLILNFNLTTNIEILKLFNKYNTNPNSFFSVSINDSGELDQKDSNDIFNLINNIKNSNEIYLTLNFPHQKTPENFTFSEMSSLKVISIKEVNGTQFLNREIISHLLNTCPDLRSFRISAINKGIYYEIMKLIFAKQTSSILSGCKNISFDAHFIMEHDFRPIIVNYYQDLFLDKNFDVSILCFPNDNGKLGYSFYGSKKCHSCGHEHVVNFFFEIES</sequence>
<dbReference type="AlphaFoldDB" id="A0A090MUB5"/>
<organism evidence="1">
    <name type="scientific">Strongyloides ratti</name>
    <name type="common">Parasitic roundworm</name>
    <dbReference type="NCBI Taxonomy" id="34506"/>
    <lineage>
        <taxon>Eukaryota</taxon>
        <taxon>Metazoa</taxon>
        <taxon>Ecdysozoa</taxon>
        <taxon>Nematoda</taxon>
        <taxon>Chromadorea</taxon>
        <taxon>Rhabditida</taxon>
        <taxon>Tylenchina</taxon>
        <taxon>Panagrolaimomorpha</taxon>
        <taxon>Strongyloidoidea</taxon>
        <taxon>Strongyloididae</taxon>
        <taxon>Strongyloides</taxon>
    </lineage>
</organism>
<name>A0A090MUB5_STRRB</name>
<evidence type="ECO:0000313" key="1">
    <source>
        <dbReference type="EMBL" id="CEF62128.1"/>
    </source>
</evidence>
<reference evidence="3" key="2">
    <citation type="submission" date="2020-12" db="UniProtKB">
        <authorList>
            <consortium name="WormBaseParasite"/>
        </authorList>
    </citation>
    <scope>IDENTIFICATION</scope>
</reference>